<protein>
    <submittedName>
        <fullName evidence="1">Uncharacterized protein</fullName>
    </submittedName>
</protein>
<comment type="caution">
    <text evidence="1">The sequence shown here is derived from an EMBL/GenBank/DDBJ whole genome shotgun (WGS) entry which is preliminary data.</text>
</comment>
<sequence length="53" mass="6133">MEYEIIRDCLSKSGSDQVQILLNASGERSRLVEMATINKQAIVYCWLPVRQLY</sequence>
<dbReference type="EMBL" id="JBBWYZ010000080">
    <property type="protein sequence ID" value="MEK9515463.1"/>
    <property type="molecule type" value="Genomic_DNA"/>
</dbReference>
<evidence type="ECO:0000313" key="2">
    <source>
        <dbReference type="Proteomes" id="UP001387447"/>
    </source>
</evidence>
<organism evidence="1 2">
    <name type="scientific">Limnospira fusiformis PMC 851.14</name>
    <dbReference type="NCBI Taxonomy" id="2219512"/>
    <lineage>
        <taxon>Bacteria</taxon>
        <taxon>Bacillati</taxon>
        <taxon>Cyanobacteriota</taxon>
        <taxon>Cyanophyceae</taxon>
        <taxon>Oscillatoriophycideae</taxon>
        <taxon>Oscillatoriales</taxon>
        <taxon>Sirenicapillariaceae</taxon>
        <taxon>Limnospira</taxon>
    </lineage>
</organism>
<proteinExistence type="predicted"/>
<accession>A0ABU9EU08</accession>
<reference evidence="1 2" key="1">
    <citation type="journal article" date="2024" name="Front. Microbiol.">
        <title>Transcriptomic insights into the dominance of two phototrophs throughout the water column of a tropical hypersaline-alkaline crater lake (Dziani Dzaha, Mayotte).</title>
        <authorList>
            <person name="Duperron S."/>
            <person name="Halary S."/>
            <person name="Bouly J.-P."/>
            <person name="Roussel T."/>
            <person name="Hugoni M."/>
            <person name="Bruto M."/>
            <person name="Oger P."/>
            <person name="Duval C."/>
            <person name="Woo A."/>
            <person name="Jezequiel D."/>
            <person name="Ader M."/>
            <person name="Leboulanger C."/>
            <person name="Agogue H."/>
            <person name="Grossi V."/>
            <person name="Trousselier M."/>
            <person name="Bernard C."/>
        </authorList>
    </citation>
    <scope>NUCLEOTIDE SEQUENCE [LARGE SCALE GENOMIC DNA]</scope>
    <source>
        <strain evidence="1 2">PMC 851.14</strain>
    </source>
</reference>
<dbReference type="RefSeq" id="WP_006623311.1">
    <property type="nucleotide sequence ID" value="NZ_JBBWYZ010000080.1"/>
</dbReference>
<dbReference type="Proteomes" id="UP001387447">
    <property type="component" value="Unassembled WGS sequence"/>
</dbReference>
<evidence type="ECO:0000313" key="1">
    <source>
        <dbReference type="EMBL" id="MEK9515463.1"/>
    </source>
</evidence>
<gene>
    <name evidence="1" type="ORF">AAEJ74_28645</name>
</gene>
<name>A0ABU9EU08_LIMFS</name>
<keyword evidence="2" id="KW-1185">Reference proteome</keyword>